<evidence type="ECO:0000256" key="16">
    <source>
        <dbReference type="ARBA" id="ARBA00023306"/>
    </source>
</evidence>
<gene>
    <name evidence="20" type="primary">murB</name>
    <name evidence="22" type="ORF">BFR47_15465</name>
</gene>
<organism evidence="22 23">
    <name type="scientific">Oceanisphaera psychrotolerans</name>
    <dbReference type="NCBI Taxonomy" id="1414654"/>
    <lineage>
        <taxon>Bacteria</taxon>
        <taxon>Pseudomonadati</taxon>
        <taxon>Pseudomonadota</taxon>
        <taxon>Gammaproteobacteria</taxon>
        <taxon>Aeromonadales</taxon>
        <taxon>Aeromonadaceae</taxon>
        <taxon>Oceanisphaera</taxon>
    </lineage>
</organism>
<evidence type="ECO:0000259" key="21">
    <source>
        <dbReference type="PROSITE" id="PS51387"/>
    </source>
</evidence>
<dbReference type="NCBIfam" id="TIGR00179">
    <property type="entry name" value="murB"/>
    <property type="match status" value="1"/>
</dbReference>
<evidence type="ECO:0000256" key="6">
    <source>
        <dbReference type="ARBA" id="ARBA00012518"/>
    </source>
</evidence>
<dbReference type="Pfam" id="PF01565">
    <property type="entry name" value="FAD_binding_4"/>
    <property type="match status" value="1"/>
</dbReference>
<evidence type="ECO:0000256" key="2">
    <source>
        <dbReference type="ARBA" id="ARBA00003921"/>
    </source>
</evidence>
<evidence type="ECO:0000256" key="7">
    <source>
        <dbReference type="ARBA" id="ARBA00015188"/>
    </source>
</evidence>
<dbReference type="GO" id="GO:0071949">
    <property type="term" value="F:FAD binding"/>
    <property type="evidence" value="ECO:0007669"/>
    <property type="project" value="InterPro"/>
</dbReference>
<evidence type="ECO:0000256" key="13">
    <source>
        <dbReference type="ARBA" id="ARBA00022960"/>
    </source>
</evidence>
<dbReference type="InterPro" id="IPR011601">
    <property type="entry name" value="MurB_C"/>
</dbReference>
<dbReference type="STRING" id="1414654.BFR47_15465"/>
<evidence type="ECO:0000256" key="5">
    <source>
        <dbReference type="ARBA" id="ARBA00010485"/>
    </source>
</evidence>
<dbReference type="InterPro" id="IPR036318">
    <property type="entry name" value="FAD-bd_PCMH-like_sf"/>
</dbReference>
<dbReference type="Proteomes" id="UP000243073">
    <property type="component" value="Unassembled WGS sequence"/>
</dbReference>
<dbReference type="InterPro" id="IPR016167">
    <property type="entry name" value="FAD-bd_PCMH_sub1"/>
</dbReference>
<reference evidence="22 23" key="1">
    <citation type="submission" date="2016-07" db="EMBL/GenBank/DDBJ databases">
        <title>Draft Genome Sequence of Oceanisphaera psychrotolerans, isolated from coastal sediment samples.</title>
        <authorList>
            <person name="Zhuo S."/>
            <person name="Ruan Z."/>
        </authorList>
    </citation>
    <scope>NUCLEOTIDE SEQUENCE [LARGE SCALE GENOMIC DNA]</scope>
    <source>
        <strain evidence="22 23">LAM-WHM-ZC</strain>
    </source>
</reference>
<evidence type="ECO:0000256" key="9">
    <source>
        <dbReference type="ARBA" id="ARBA00022618"/>
    </source>
</evidence>
<evidence type="ECO:0000256" key="14">
    <source>
        <dbReference type="ARBA" id="ARBA00022984"/>
    </source>
</evidence>
<evidence type="ECO:0000256" key="15">
    <source>
        <dbReference type="ARBA" id="ARBA00023002"/>
    </source>
</evidence>
<keyword evidence="16 20" id="KW-0131">Cell cycle</keyword>
<evidence type="ECO:0000256" key="20">
    <source>
        <dbReference type="HAMAP-Rule" id="MF_00037"/>
    </source>
</evidence>
<accession>A0A1J4QC28</accession>
<dbReference type="NCBIfam" id="NF000755">
    <property type="entry name" value="PRK00046.1"/>
    <property type="match status" value="1"/>
</dbReference>
<dbReference type="Gene3D" id="3.30.465.10">
    <property type="match status" value="1"/>
</dbReference>
<comment type="function">
    <text evidence="2 20">Cell wall formation.</text>
</comment>
<comment type="similarity">
    <text evidence="5 20">Belongs to the MurB family.</text>
</comment>
<dbReference type="GO" id="GO:0008360">
    <property type="term" value="P:regulation of cell shape"/>
    <property type="evidence" value="ECO:0007669"/>
    <property type="project" value="UniProtKB-KW"/>
</dbReference>
<feature type="active site" evidence="20">
    <location>
        <position position="324"/>
    </location>
</feature>
<comment type="cofactor">
    <cofactor evidence="1 20">
        <name>FAD</name>
        <dbReference type="ChEBI" id="CHEBI:57692"/>
    </cofactor>
</comment>
<dbReference type="SUPFAM" id="SSF56176">
    <property type="entry name" value="FAD-binding/transporter-associated domain-like"/>
    <property type="match status" value="1"/>
</dbReference>
<dbReference type="InterPro" id="IPR016169">
    <property type="entry name" value="FAD-bd_PCMH_sub2"/>
</dbReference>
<dbReference type="EMBL" id="MDKE01000027">
    <property type="protein sequence ID" value="OIN08551.1"/>
    <property type="molecule type" value="Genomic_DNA"/>
</dbReference>
<dbReference type="AlphaFoldDB" id="A0A1J4QC28"/>
<keyword evidence="10 20" id="KW-0285">Flavoprotein</keyword>
<dbReference type="GO" id="GO:0008762">
    <property type="term" value="F:UDP-N-acetylmuramate dehydrogenase activity"/>
    <property type="evidence" value="ECO:0007669"/>
    <property type="project" value="UniProtKB-UniRule"/>
</dbReference>
<keyword evidence="11 20" id="KW-0274">FAD</keyword>
<keyword evidence="8 20" id="KW-0963">Cytoplasm</keyword>
<keyword evidence="15 20" id="KW-0560">Oxidoreductase</keyword>
<evidence type="ECO:0000256" key="18">
    <source>
        <dbReference type="ARBA" id="ARBA00031026"/>
    </source>
</evidence>
<dbReference type="GO" id="GO:0009252">
    <property type="term" value="P:peptidoglycan biosynthetic process"/>
    <property type="evidence" value="ECO:0007669"/>
    <property type="project" value="UniProtKB-UniRule"/>
</dbReference>
<evidence type="ECO:0000256" key="19">
    <source>
        <dbReference type="ARBA" id="ARBA00048914"/>
    </source>
</evidence>
<sequence>MQLTPASLAPYNTFALTQTADRLTVIEQREQLLELWQARQDEPLLIVGEGSNLLFTAPFHGLVLVNRLKGIVVNETGDAWLLKVAGGENWHQLVCWTLEQKMPGLENLALIPGTVGASPIQNIGAYGVELAQFCEQVESFDWHSGETRHWSAAECAFGYRDSVFKHEARHHLILSVTLRLPKAWHPVLGYGPLAELGEAATAQQIFERVCATRQAKLPDPAVLGNAGSFFKNPKVVTAQAEALRLAWPALPVFAAEAGRSKLAAGWLIDKAGLKGTRVGGAGVHTEQALVLVNHGGATAEDVLRLAALVRERVEQLFGVRLEPEVRMMGPDGETCLDEALACLN</sequence>
<feature type="active site" description="Proton donor" evidence="20">
    <location>
        <position position="228"/>
    </location>
</feature>
<protein>
    <recommendedName>
        <fullName evidence="7 20">UDP-N-acetylenolpyruvoylglucosamine reductase</fullName>
        <ecNumber evidence="6 20">1.3.1.98</ecNumber>
    </recommendedName>
    <alternativeName>
        <fullName evidence="18 20">UDP-N-acetylmuramate dehydrogenase</fullName>
    </alternativeName>
</protein>
<evidence type="ECO:0000256" key="12">
    <source>
        <dbReference type="ARBA" id="ARBA00022857"/>
    </source>
</evidence>
<dbReference type="GO" id="GO:0071555">
    <property type="term" value="P:cell wall organization"/>
    <property type="evidence" value="ECO:0007669"/>
    <property type="project" value="UniProtKB-KW"/>
</dbReference>
<proteinExistence type="inferred from homology"/>
<feature type="domain" description="FAD-binding PCMH-type" evidence="21">
    <location>
        <begin position="16"/>
        <end position="183"/>
    </location>
</feature>
<dbReference type="PROSITE" id="PS51387">
    <property type="entry name" value="FAD_PCMH"/>
    <property type="match status" value="1"/>
</dbReference>
<dbReference type="GO" id="GO:0005829">
    <property type="term" value="C:cytosol"/>
    <property type="evidence" value="ECO:0007669"/>
    <property type="project" value="TreeGrafter"/>
</dbReference>
<keyword evidence="12 20" id="KW-0521">NADP</keyword>
<dbReference type="RefSeq" id="WP_071473066.1">
    <property type="nucleotide sequence ID" value="NZ_MDKE01000027.1"/>
</dbReference>
<keyword evidence="23" id="KW-1185">Reference proteome</keyword>
<keyword evidence="17 20" id="KW-0961">Cell wall biogenesis/degradation</keyword>
<dbReference type="InterPro" id="IPR003170">
    <property type="entry name" value="MurB"/>
</dbReference>
<dbReference type="InterPro" id="IPR036635">
    <property type="entry name" value="MurB_C_sf"/>
</dbReference>
<dbReference type="Gene3D" id="3.30.43.10">
    <property type="entry name" value="Uridine Diphospho-n-acetylenolpyruvylglucosamine Reductase, domain 2"/>
    <property type="match status" value="1"/>
</dbReference>
<dbReference type="EC" id="1.3.1.98" evidence="6 20"/>
<evidence type="ECO:0000256" key="8">
    <source>
        <dbReference type="ARBA" id="ARBA00022490"/>
    </source>
</evidence>
<evidence type="ECO:0000256" key="11">
    <source>
        <dbReference type="ARBA" id="ARBA00022827"/>
    </source>
</evidence>
<comment type="subcellular location">
    <subcellularLocation>
        <location evidence="3 20">Cytoplasm</location>
    </subcellularLocation>
</comment>
<dbReference type="InterPro" id="IPR016166">
    <property type="entry name" value="FAD-bd_PCMH"/>
</dbReference>
<evidence type="ECO:0000313" key="23">
    <source>
        <dbReference type="Proteomes" id="UP000243073"/>
    </source>
</evidence>
<dbReference type="PANTHER" id="PTHR21071">
    <property type="entry name" value="UDP-N-ACETYLENOLPYRUVOYLGLUCOSAMINE REDUCTASE"/>
    <property type="match status" value="1"/>
</dbReference>
<dbReference type="HAMAP" id="MF_00037">
    <property type="entry name" value="MurB"/>
    <property type="match status" value="1"/>
</dbReference>
<dbReference type="OrthoDB" id="9804753at2"/>
<evidence type="ECO:0000256" key="10">
    <source>
        <dbReference type="ARBA" id="ARBA00022630"/>
    </source>
</evidence>
<dbReference type="Pfam" id="PF02873">
    <property type="entry name" value="MurB_C"/>
    <property type="match status" value="1"/>
</dbReference>
<dbReference type="Gene3D" id="3.90.78.10">
    <property type="entry name" value="UDP-N-acetylenolpyruvoylglucosamine reductase, C-terminal domain"/>
    <property type="match status" value="1"/>
</dbReference>
<dbReference type="PANTHER" id="PTHR21071:SF4">
    <property type="entry name" value="UDP-N-ACETYLENOLPYRUVOYLGLUCOSAMINE REDUCTASE"/>
    <property type="match status" value="1"/>
</dbReference>
<name>A0A1J4QC28_9GAMM</name>
<comment type="caution">
    <text evidence="22">The sequence shown here is derived from an EMBL/GenBank/DDBJ whole genome shotgun (WGS) entry which is preliminary data.</text>
</comment>
<keyword evidence="13 20" id="KW-0133">Cell shape</keyword>
<evidence type="ECO:0000256" key="4">
    <source>
        <dbReference type="ARBA" id="ARBA00004752"/>
    </source>
</evidence>
<dbReference type="GO" id="GO:0051301">
    <property type="term" value="P:cell division"/>
    <property type="evidence" value="ECO:0007669"/>
    <property type="project" value="UniProtKB-KW"/>
</dbReference>
<dbReference type="UniPathway" id="UPA00219"/>
<keyword evidence="9 20" id="KW-0132">Cell division</keyword>
<feature type="active site" evidence="20">
    <location>
        <position position="160"/>
    </location>
</feature>
<dbReference type="InterPro" id="IPR006094">
    <property type="entry name" value="Oxid_FAD_bind_N"/>
</dbReference>
<comment type="catalytic activity">
    <reaction evidence="19 20">
        <text>UDP-N-acetyl-alpha-D-muramate + NADP(+) = UDP-N-acetyl-3-O-(1-carboxyvinyl)-alpha-D-glucosamine + NADPH + H(+)</text>
        <dbReference type="Rhea" id="RHEA:12248"/>
        <dbReference type="ChEBI" id="CHEBI:15378"/>
        <dbReference type="ChEBI" id="CHEBI:57783"/>
        <dbReference type="ChEBI" id="CHEBI:58349"/>
        <dbReference type="ChEBI" id="CHEBI:68483"/>
        <dbReference type="ChEBI" id="CHEBI:70757"/>
        <dbReference type="EC" id="1.3.1.98"/>
    </reaction>
</comment>
<keyword evidence="14 20" id="KW-0573">Peptidoglycan synthesis</keyword>
<evidence type="ECO:0000313" key="22">
    <source>
        <dbReference type="EMBL" id="OIN08551.1"/>
    </source>
</evidence>
<dbReference type="SUPFAM" id="SSF56194">
    <property type="entry name" value="Uridine diphospho-N-Acetylenolpyruvylglucosamine reductase, MurB, C-terminal domain"/>
    <property type="match status" value="1"/>
</dbReference>
<comment type="pathway">
    <text evidence="4 20">Cell wall biogenesis; peptidoglycan biosynthesis.</text>
</comment>
<evidence type="ECO:0000256" key="17">
    <source>
        <dbReference type="ARBA" id="ARBA00023316"/>
    </source>
</evidence>
<evidence type="ECO:0000256" key="1">
    <source>
        <dbReference type="ARBA" id="ARBA00001974"/>
    </source>
</evidence>
<evidence type="ECO:0000256" key="3">
    <source>
        <dbReference type="ARBA" id="ARBA00004496"/>
    </source>
</evidence>